<dbReference type="OrthoDB" id="6152074at2759"/>
<reference evidence="1" key="1">
    <citation type="submission" date="2021-04" db="EMBL/GenBank/DDBJ databases">
        <authorList>
            <consortium name="Molecular Ecology Group"/>
        </authorList>
    </citation>
    <scope>NUCLEOTIDE SEQUENCE</scope>
</reference>
<evidence type="ECO:0000313" key="1">
    <source>
        <dbReference type="EMBL" id="CAG5121388.1"/>
    </source>
</evidence>
<accession>A0A8S3YYR5</accession>
<organism evidence="1 2">
    <name type="scientific">Candidula unifasciata</name>
    <dbReference type="NCBI Taxonomy" id="100452"/>
    <lineage>
        <taxon>Eukaryota</taxon>
        <taxon>Metazoa</taxon>
        <taxon>Spiralia</taxon>
        <taxon>Lophotrochozoa</taxon>
        <taxon>Mollusca</taxon>
        <taxon>Gastropoda</taxon>
        <taxon>Heterobranchia</taxon>
        <taxon>Euthyneura</taxon>
        <taxon>Panpulmonata</taxon>
        <taxon>Eupulmonata</taxon>
        <taxon>Stylommatophora</taxon>
        <taxon>Helicina</taxon>
        <taxon>Helicoidea</taxon>
        <taxon>Geomitridae</taxon>
        <taxon>Candidula</taxon>
    </lineage>
</organism>
<proteinExistence type="predicted"/>
<comment type="caution">
    <text evidence="1">The sequence shown here is derived from an EMBL/GenBank/DDBJ whole genome shotgun (WGS) entry which is preliminary data.</text>
</comment>
<protein>
    <submittedName>
        <fullName evidence="1">Uncharacterized protein</fullName>
    </submittedName>
</protein>
<keyword evidence="2" id="KW-1185">Reference proteome</keyword>
<dbReference type="EMBL" id="CAJHNH020001078">
    <property type="protein sequence ID" value="CAG5121388.1"/>
    <property type="molecule type" value="Genomic_DNA"/>
</dbReference>
<dbReference type="AlphaFoldDB" id="A0A8S3YYR5"/>
<dbReference type="PANTHER" id="PTHR47272">
    <property type="entry name" value="DDE_TNP_1_7 DOMAIN-CONTAINING PROTEIN"/>
    <property type="match status" value="1"/>
</dbReference>
<feature type="non-terminal residue" evidence="1">
    <location>
        <position position="1"/>
    </location>
</feature>
<gene>
    <name evidence="1" type="ORF">CUNI_LOCUS6946</name>
</gene>
<evidence type="ECO:0000313" key="2">
    <source>
        <dbReference type="Proteomes" id="UP000678393"/>
    </source>
</evidence>
<dbReference type="Proteomes" id="UP000678393">
    <property type="component" value="Unassembled WGS sequence"/>
</dbReference>
<sequence length="94" mass="10451">KALLVLMLYYDYANPCQKMSPENCHSSIRLQQTTFFSGLPLASSLPSKGLHYTGTVRPNRIPGAKLKMEKEMKNSGRGVVDHSVERSSNIVAVR</sequence>
<name>A0A8S3YYR5_9EUPU</name>